<dbReference type="Pfam" id="PF22636">
    <property type="entry name" value="FlK"/>
    <property type="match status" value="1"/>
</dbReference>
<reference evidence="2" key="1">
    <citation type="submission" date="2022-03" db="EMBL/GenBank/DDBJ databases">
        <title>Draft genome sequence of Aduncisulcus paluster, a free-living microaerophilic Fornicata.</title>
        <authorList>
            <person name="Yuyama I."/>
            <person name="Kume K."/>
            <person name="Tamura T."/>
            <person name="Inagaki Y."/>
            <person name="Hashimoto T."/>
        </authorList>
    </citation>
    <scope>NUCLEOTIDE SEQUENCE</scope>
    <source>
        <strain evidence="2">NY0171</strain>
    </source>
</reference>
<dbReference type="PIRSF" id="PIRSF014972">
    <property type="entry name" value="FlK"/>
    <property type="match status" value="1"/>
</dbReference>
<dbReference type="InterPro" id="IPR054485">
    <property type="entry name" value="FlK-like_dom"/>
</dbReference>
<evidence type="ECO:0000259" key="1">
    <source>
        <dbReference type="Pfam" id="PF22636"/>
    </source>
</evidence>
<dbReference type="PANTHER" id="PTHR36934">
    <property type="entry name" value="BLR0278 PROTEIN"/>
    <property type="match status" value="1"/>
</dbReference>
<dbReference type="Proteomes" id="UP001057375">
    <property type="component" value="Unassembled WGS sequence"/>
</dbReference>
<dbReference type="PANTHER" id="PTHR36934:SF1">
    <property type="entry name" value="THIOESTERASE DOMAIN-CONTAINING PROTEIN"/>
    <property type="match status" value="1"/>
</dbReference>
<dbReference type="Gene3D" id="3.10.129.10">
    <property type="entry name" value="Hotdog Thioesterase"/>
    <property type="match status" value="1"/>
</dbReference>
<dbReference type="EMBL" id="BQXS01012480">
    <property type="protein sequence ID" value="GKT23684.1"/>
    <property type="molecule type" value="Genomic_DNA"/>
</dbReference>
<evidence type="ECO:0000313" key="3">
    <source>
        <dbReference type="Proteomes" id="UP001057375"/>
    </source>
</evidence>
<accession>A0ABQ5K0F6</accession>
<keyword evidence="3" id="KW-1185">Reference proteome</keyword>
<sequence length="139" mass="15267">MSISLFRAFSSIPEVLEQAGIAIGAQKSMDFKVQKEHTTNRFKIPGMDVLSTPSMLLMMELTAAQLVEDKVPIEKYGSVGYKVNISHLRPTTLGRTVTCEAKLTEIDGKKLKFDVKAMDGDTILGKGSHNRAIIPSPKM</sequence>
<dbReference type="SUPFAM" id="SSF54637">
    <property type="entry name" value="Thioesterase/thiol ester dehydrase-isomerase"/>
    <property type="match status" value="1"/>
</dbReference>
<organism evidence="2 3">
    <name type="scientific">Aduncisulcus paluster</name>
    <dbReference type="NCBI Taxonomy" id="2918883"/>
    <lineage>
        <taxon>Eukaryota</taxon>
        <taxon>Metamonada</taxon>
        <taxon>Carpediemonas-like organisms</taxon>
        <taxon>Aduncisulcus</taxon>
    </lineage>
</organism>
<dbReference type="InterPro" id="IPR029069">
    <property type="entry name" value="HotDog_dom_sf"/>
</dbReference>
<gene>
    <name evidence="2" type="ORF">ADUPG1_012500</name>
</gene>
<comment type="caution">
    <text evidence="2">The sequence shown here is derived from an EMBL/GenBank/DDBJ whole genome shotgun (WGS) entry which is preliminary data.</text>
</comment>
<dbReference type="CDD" id="cd03440">
    <property type="entry name" value="hot_dog"/>
    <property type="match status" value="1"/>
</dbReference>
<protein>
    <submittedName>
        <fullName evidence="2">Fluoroacetyl-CoA thioesterase like protein</fullName>
    </submittedName>
</protein>
<dbReference type="InterPro" id="IPR025540">
    <property type="entry name" value="FlK"/>
</dbReference>
<evidence type="ECO:0000313" key="2">
    <source>
        <dbReference type="EMBL" id="GKT23684.1"/>
    </source>
</evidence>
<name>A0ABQ5K0F6_9EUKA</name>
<proteinExistence type="predicted"/>
<feature type="domain" description="Fluoroacetyl-CoA-specific thioesterase-like" evidence="1">
    <location>
        <begin position="33"/>
        <end position="136"/>
    </location>
</feature>